<dbReference type="Proteomes" id="UP000076609">
    <property type="component" value="Unassembled WGS sequence"/>
</dbReference>
<gene>
    <name evidence="1" type="ORF">AVT10_03720</name>
</gene>
<dbReference type="EMBL" id="LQQO01000034">
    <property type="protein sequence ID" value="KZE11376.1"/>
    <property type="molecule type" value="Genomic_DNA"/>
</dbReference>
<protein>
    <submittedName>
        <fullName evidence="1">Uncharacterized protein</fullName>
    </submittedName>
</protein>
<dbReference type="RefSeq" id="WP_066691670.1">
    <property type="nucleotide sequence ID" value="NZ_CP117025.1"/>
</dbReference>
<evidence type="ECO:0000313" key="2">
    <source>
        <dbReference type="Proteomes" id="UP000076609"/>
    </source>
</evidence>
<evidence type="ECO:0000313" key="1">
    <source>
        <dbReference type="EMBL" id="KZE11376.1"/>
    </source>
</evidence>
<accession>A0ABR5Y993</accession>
<name>A0ABR5Y993_9SPHN</name>
<organism evidence="1 2">
    <name type="scientific">Sphingomonas hankookensis</name>
    <dbReference type="NCBI Taxonomy" id="563996"/>
    <lineage>
        <taxon>Bacteria</taxon>
        <taxon>Pseudomonadati</taxon>
        <taxon>Pseudomonadota</taxon>
        <taxon>Alphaproteobacteria</taxon>
        <taxon>Sphingomonadales</taxon>
        <taxon>Sphingomonadaceae</taxon>
        <taxon>Sphingomonas</taxon>
    </lineage>
</organism>
<sequence length="67" mass="7516">MARTTIRDQRGFIIGHIEDMTQGRQRAFNFAGRILGTYDPTTGKTVDDTFRIVGTGNQLMGLIERAK</sequence>
<comment type="caution">
    <text evidence="1">The sequence shown here is derived from an EMBL/GenBank/DDBJ whole genome shotgun (WGS) entry which is preliminary data.</text>
</comment>
<reference evidence="2" key="1">
    <citation type="submission" date="2016-01" db="EMBL/GenBank/DDBJ databases">
        <title>Draft genome of Chromobacterium sp. F49.</title>
        <authorList>
            <person name="Hong K.W."/>
        </authorList>
    </citation>
    <scope>NUCLEOTIDE SEQUENCE [LARGE SCALE GENOMIC DNA]</scope>
    <source>
        <strain evidence="2">CN3</strain>
    </source>
</reference>
<proteinExistence type="predicted"/>
<keyword evidence="2" id="KW-1185">Reference proteome</keyword>